<dbReference type="InterPro" id="IPR013762">
    <property type="entry name" value="Integrase-like_cat_sf"/>
</dbReference>
<comment type="similarity">
    <text evidence="1">Belongs to the 'phage' integrase family.</text>
</comment>
<evidence type="ECO:0000259" key="7">
    <source>
        <dbReference type="PROSITE" id="PS51900"/>
    </source>
</evidence>
<dbReference type="InterPro" id="IPR002104">
    <property type="entry name" value="Integrase_catalytic"/>
</dbReference>
<evidence type="ECO:0000256" key="2">
    <source>
        <dbReference type="ARBA" id="ARBA00022908"/>
    </source>
</evidence>
<reference evidence="8 9" key="1">
    <citation type="submission" date="2019-12" db="EMBL/GenBank/DDBJ databases">
        <title>Comparative genomics gives insights into the taxonomy of the Azoarcus-Aromatoleum group and reveals separate origins of nif in the plant-associated Azoarcus and non-plant-associated Aromatoleum sub-groups.</title>
        <authorList>
            <person name="Lafos M."/>
            <person name="Maluk M."/>
            <person name="Batista M."/>
            <person name="Junghare M."/>
            <person name="Carmona M."/>
            <person name="Faoro H."/>
            <person name="Cruz L.M."/>
            <person name="Battistoni F."/>
            <person name="De Souza E."/>
            <person name="Pedrosa F."/>
            <person name="Chen W.-M."/>
            <person name="Poole P.S."/>
            <person name="Dixon R.A."/>
            <person name="James E.K."/>
        </authorList>
    </citation>
    <scope>NUCLEOTIDE SEQUENCE [LARGE SCALE GENOMIC DNA]</scope>
    <source>
        <strain evidence="8 9">22Lin</strain>
    </source>
</reference>
<feature type="domain" description="Core-binding (CB)" evidence="7">
    <location>
        <begin position="10"/>
        <end position="90"/>
    </location>
</feature>
<protein>
    <submittedName>
        <fullName evidence="8">Tyrosine-type recombinase/integrase</fullName>
    </submittedName>
</protein>
<evidence type="ECO:0000256" key="3">
    <source>
        <dbReference type="ARBA" id="ARBA00023125"/>
    </source>
</evidence>
<proteinExistence type="inferred from homology"/>
<dbReference type="PANTHER" id="PTHR30349:SF41">
    <property type="entry name" value="INTEGRASE_RECOMBINASE PROTEIN MJ0367-RELATED"/>
    <property type="match status" value="1"/>
</dbReference>
<dbReference type="Proteomes" id="UP000648984">
    <property type="component" value="Unassembled WGS sequence"/>
</dbReference>
<evidence type="ECO:0000313" key="8">
    <source>
        <dbReference type="EMBL" id="NMG75080.1"/>
    </source>
</evidence>
<organism evidence="8 9">
    <name type="scientific">Aromatoleum diolicum</name>
    <dbReference type="NCBI Taxonomy" id="75796"/>
    <lineage>
        <taxon>Bacteria</taxon>
        <taxon>Pseudomonadati</taxon>
        <taxon>Pseudomonadota</taxon>
        <taxon>Betaproteobacteria</taxon>
        <taxon>Rhodocyclales</taxon>
        <taxon>Rhodocyclaceae</taxon>
        <taxon>Aromatoleum</taxon>
    </lineage>
</organism>
<gene>
    <name evidence="8" type="ORF">GPA25_09955</name>
</gene>
<dbReference type="PANTHER" id="PTHR30349">
    <property type="entry name" value="PHAGE INTEGRASE-RELATED"/>
    <property type="match status" value="1"/>
</dbReference>
<evidence type="ECO:0000259" key="6">
    <source>
        <dbReference type="PROSITE" id="PS51898"/>
    </source>
</evidence>
<dbReference type="Gene3D" id="1.10.443.10">
    <property type="entry name" value="Intergrase catalytic core"/>
    <property type="match status" value="1"/>
</dbReference>
<dbReference type="SUPFAM" id="SSF56349">
    <property type="entry name" value="DNA breaking-rejoining enzymes"/>
    <property type="match status" value="1"/>
</dbReference>
<dbReference type="Pfam" id="PF00589">
    <property type="entry name" value="Phage_integrase"/>
    <property type="match status" value="1"/>
</dbReference>
<evidence type="ECO:0000256" key="5">
    <source>
        <dbReference type="PROSITE-ProRule" id="PRU01248"/>
    </source>
</evidence>
<evidence type="ECO:0000256" key="4">
    <source>
        <dbReference type="ARBA" id="ARBA00023172"/>
    </source>
</evidence>
<dbReference type="PROSITE" id="PS51900">
    <property type="entry name" value="CB"/>
    <property type="match status" value="1"/>
</dbReference>
<keyword evidence="9" id="KW-1185">Reference proteome</keyword>
<accession>A0ABX1QC32</accession>
<dbReference type="PROSITE" id="PS51898">
    <property type="entry name" value="TYR_RECOMBINASE"/>
    <property type="match status" value="1"/>
</dbReference>
<evidence type="ECO:0000256" key="1">
    <source>
        <dbReference type="ARBA" id="ARBA00008857"/>
    </source>
</evidence>
<name>A0ABX1QC32_9RHOO</name>
<comment type="caution">
    <text evidence="8">The sequence shown here is derived from an EMBL/GenBank/DDBJ whole genome shotgun (WGS) entry which is preliminary data.</text>
</comment>
<dbReference type="InterPro" id="IPR050090">
    <property type="entry name" value="Tyrosine_recombinase_XerCD"/>
</dbReference>
<keyword evidence="3 5" id="KW-0238">DNA-binding</keyword>
<evidence type="ECO:0000313" key="9">
    <source>
        <dbReference type="Proteomes" id="UP000648984"/>
    </source>
</evidence>
<dbReference type="InterPro" id="IPR044068">
    <property type="entry name" value="CB"/>
</dbReference>
<feature type="domain" description="Tyr recombinase" evidence="6">
    <location>
        <begin position="111"/>
        <end position="312"/>
    </location>
</feature>
<dbReference type="EMBL" id="WTVQ01000014">
    <property type="protein sequence ID" value="NMG75080.1"/>
    <property type="molecule type" value="Genomic_DNA"/>
</dbReference>
<keyword evidence="4" id="KW-0233">DNA recombination</keyword>
<dbReference type="InterPro" id="IPR011010">
    <property type="entry name" value="DNA_brk_join_enz"/>
</dbReference>
<dbReference type="RefSeq" id="WP_169260232.1">
    <property type="nucleotide sequence ID" value="NZ_WTVQ01000014.1"/>
</dbReference>
<keyword evidence="2" id="KW-0229">DNA integration</keyword>
<sequence>MSSRRAELRSLLARQIGAFLQYKRALGCKYKTEAAALHLLDGYLADQRIAALDQLDSRLIDTFLASRPRARARSYNHLVGVTRRFFDWALIQGVVERNPVNARPRRVTGQRIPYLFSLDDAKRLLEAARGMPTRPKAPHRALVYEMVFALLYGLGLRVGEVSRLLVGDVDFERATLSVRDAKFYKSRLVPFGPRMGERLARYVDKRFGPHADPEAPLFSFTKRGAVHECTISQTFHSLLPHLGLNVPAGVCAPRLHDLRHAFAVGTLLRWYRSGIDPNARLIHLATFLGHSDPASTAVYVTITEEMLREADQRFRAFAPRGGQS</sequence>